<dbReference type="EMBL" id="FMJD01000005">
    <property type="protein sequence ID" value="SCM74041.1"/>
    <property type="molecule type" value="Genomic_DNA"/>
</dbReference>
<accession>A0A212L903</accession>
<sequence>MTQTWPALSARVSWLASELSNFDAEQFFTALIGEAPETVQKNRKVGPANPFLNLVSGHCPFGQAVIQVQPDRVDLIVSSDVSNGITVGPPECFDFRDFLSTYVTNRTWEETSVSGAYRIAIGATLLKEANSYPEAIDVISDLTGISIPFRDVWDFGFQLNRRKQIIENTEINRLIKYSVALFSGFVVNQQFISGQNNSRVSEISSNTNVMVELDVNTVPSAFVLTHEFQGEILKALAMEAETLASDPKIERLG</sequence>
<proteinExistence type="predicted"/>
<dbReference type="AlphaFoldDB" id="A0A212L903"/>
<name>A0A212L903_9HYPH</name>
<reference evidence="1" key="1">
    <citation type="submission" date="2016-08" db="EMBL/GenBank/DDBJ databases">
        <authorList>
            <person name="Seilhamer J.J."/>
        </authorList>
    </citation>
    <scope>NUCLEOTIDE SEQUENCE</scope>
    <source>
        <strain evidence="1">86</strain>
    </source>
</reference>
<evidence type="ECO:0000313" key="1">
    <source>
        <dbReference type="EMBL" id="SCM74041.1"/>
    </source>
</evidence>
<gene>
    <name evidence="1" type="ORF">KL86PLE_130062</name>
</gene>
<protein>
    <submittedName>
        <fullName evidence="1">Uncharacterized protein</fullName>
    </submittedName>
</protein>
<organism evidence="1">
    <name type="scientific">uncultured Pleomorphomonas sp</name>
    <dbReference type="NCBI Taxonomy" id="442121"/>
    <lineage>
        <taxon>Bacteria</taxon>
        <taxon>Pseudomonadati</taxon>
        <taxon>Pseudomonadota</taxon>
        <taxon>Alphaproteobacteria</taxon>
        <taxon>Hyphomicrobiales</taxon>
        <taxon>Pleomorphomonadaceae</taxon>
        <taxon>Pleomorphomonas</taxon>
        <taxon>environmental samples</taxon>
    </lineage>
</organism>